<dbReference type="AlphaFoldDB" id="A0A8S1HZ81"/>
<dbReference type="EMBL" id="CAJGYM010000137">
    <property type="protein sequence ID" value="CAD6198753.1"/>
    <property type="molecule type" value="Genomic_DNA"/>
</dbReference>
<organism evidence="1 2">
    <name type="scientific">Caenorhabditis auriculariae</name>
    <dbReference type="NCBI Taxonomy" id="2777116"/>
    <lineage>
        <taxon>Eukaryota</taxon>
        <taxon>Metazoa</taxon>
        <taxon>Ecdysozoa</taxon>
        <taxon>Nematoda</taxon>
        <taxon>Chromadorea</taxon>
        <taxon>Rhabditida</taxon>
        <taxon>Rhabditina</taxon>
        <taxon>Rhabditomorpha</taxon>
        <taxon>Rhabditoidea</taxon>
        <taxon>Rhabditidae</taxon>
        <taxon>Peloderinae</taxon>
        <taxon>Caenorhabditis</taxon>
    </lineage>
</organism>
<accession>A0A8S1HZ81</accession>
<name>A0A8S1HZ81_9PELO</name>
<protein>
    <submittedName>
        <fullName evidence="1">Uncharacterized protein</fullName>
    </submittedName>
</protein>
<dbReference type="Proteomes" id="UP000835052">
    <property type="component" value="Unassembled WGS sequence"/>
</dbReference>
<proteinExistence type="predicted"/>
<comment type="caution">
    <text evidence="1">The sequence shown here is derived from an EMBL/GenBank/DDBJ whole genome shotgun (WGS) entry which is preliminary data.</text>
</comment>
<gene>
    <name evidence="1" type="ORF">CAUJ_LOCUS14659</name>
</gene>
<evidence type="ECO:0000313" key="1">
    <source>
        <dbReference type="EMBL" id="CAD6198753.1"/>
    </source>
</evidence>
<evidence type="ECO:0000313" key="2">
    <source>
        <dbReference type="Proteomes" id="UP000835052"/>
    </source>
</evidence>
<sequence length="154" mass="17599">MCQKTVQNGESVTVKSFDLTPEVNAAESREESPVLARKARCLKIRVILSFFVPAGRCVAAARDKFAKRADFSELRAQRIRLQDTKSTREGHDGCSLKGTDWNIKKGFIGNRKNLPDRQVQQLHDQRLRSTRVSLEHQARHSSIFLRIVRGRKIE</sequence>
<reference evidence="1" key="1">
    <citation type="submission" date="2020-10" db="EMBL/GenBank/DDBJ databases">
        <authorList>
            <person name="Kikuchi T."/>
        </authorList>
    </citation>
    <scope>NUCLEOTIDE SEQUENCE</scope>
    <source>
        <strain evidence="1">NKZ352</strain>
    </source>
</reference>
<keyword evidence="2" id="KW-1185">Reference proteome</keyword>